<dbReference type="Proteomes" id="UP001140234">
    <property type="component" value="Unassembled WGS sequence"/>
</dbReference>
<sequence length="108" mass="11810">MATHPNYLYRMTTIFAITTIAPSVTPAIVRDLILPSLEGLVNDPIPNIRFNVAKCLEPLTVVLRTSPDTAALEATAVRPTLARMEEDLDPDVRFFAHRALEAINAPAA</sequence>
<protein>
    <submittedName>
        <fullName evidence="1">Protein phosphatase 2A structural subunit</fullName>
    </submittedName>
</protein>
<evidence type="ECO:0000313" key="1">
    <source>
        <dbReference type="EMBL" id="KAJ2765734.1"/>
    </source>
</evidence>
<keyword evidence="2" id="KW-1185">Reference proteome</keyword>
<organism evidence="1 2">
    <name type="scientific">Coemansia nantahalensis</name>
    <dbReference type="NCBI Taxonomy" id="2789366"/>
    <lineage>
        <taxon>Eukaryota</taxon>
        <taxon>Fungi</taxon>
        <taxon>Fungi incertae sedis</taxon>
        <taxon>Zoopagomycota</taxon>
        <taxon>Kickxellomycotina</taxon>
        <taxon>Kickxellomycetes</taxon>
        <taxon>Kickxellales</taxon>
        <taxon>Kickxellaceae</taxon>
        <taxon>Coemansia</taxon>
    </lineage>
</organism>
<accession>A0ACC1JRM1</accession>
<gene>
    <name evidence="1" type="primary">TPD3_2</name>
    <name evidence="1" type="ORF">IWQ57_004659</name>
</gene>
<proteinExistence type="predicted"/>
<name>A0ACC1JRM1_9FUNG</name>
<comment type="caution">
    <text evidence="1">The sequence shown here is derived from an EMBL/GenBank/DDBJ whole genome shotgun (WGS) entry which is preliminary data.</text>
</comment>
<dbReference type="EMBL" id="JANBUJ010001913">
    <property type="protein sequence ID" value="KAJ2765734.1"/>
    <property type="molecule type" value="Genomic_DNA"/>
</dbReference>
<reference evidence="1" key="1">
    <citation type="submission" date="2022-07" db="EMBL/GenBank/DDBJ databases">
        <title>Phylogenomic reconstructions and comparative analyses of Kickxellomycotina fungi.</title>
        <authorList>
            <person name="Reynolds N.K."/>
            <person name="Stajich J.E."/>
            <person name="Barry K."/>
            <person name="Grigoriev I.V."/>
            <person name="Crous P."/>
            <person name="Smith M.E."/>
        </authorList>
    </citation>
    <scope>NUCLEOTIDE SEQUENCE</scope>
    <source>
        <strain evidence="1">CBS 109366</strain>
    </source>
</reference>
<evidence type="ECO:0000313" key="2">
    <source>
        <dbReference type="Proteomes" id="UP001140234"/>
    </source>
</evidence>